<evidence type="ECO:0000256" key="1">
    <source>
        <dbReference type="SAM" id="MobiDB-lite"/>
    </source>
</evidence>
<proteinExistence type="predicted"/>
<dbReference type="OrthoDB" id="24135at10239"/>
<reference evidence="2 3" key="1">
    <citation type="journal article" date="1992" name="J. Gen. Microbiol.">
        <title>Characterization of bacteriophage BFK20 from Brevibacterium flavum.</title>
        <authorList>
            <person name="Koptides M."/>
            <person name="Barak I."/>
            <person name="Sisova M."/>
            <person name="Baloghova E."/>
            <person name="Ugorcakova J."/>
        </authorList>
    </citation>
    <scope>NUCLEOTIDE SEQUENCE [LARGE SCALE GENOMIC DNA]</scope>
</reference>
<sequence>MSTPNPFQGQQYGAPQGQPNQFQQQAPQGNPFQSQPQPNQFQPQAPQEQPNQFQQQAPQEQPNQFQPQAPQEQPNQFQGQPQAPQEQPNQFQGQPQAPQEQPNQFQPQAPQEQPNQFQQQAPQEQPNQFQQQAPQEQPNQFQQQQAPAAPQQQFTGGNAPAGNLAEMFNQGTTGGGDKLFEQANLARAVIVRPLSYEAAVPTSKGNTDAVRAEWIFLDEFQQTGQAVTYTGLIFQKVPKQSLHGALQSPQPKPTLGVIAMGEGRNGNNAPWLLNPAEEHTNTAIQAVTAAGWM</sequence>
<protein>
    <submittedName>
        <fullName evidence="2">Gp39</fullName>
    </submittedName>
</protein>
<reference evidence="2 3" key="3">
    <citation type="journal article" date="2006" name="Virology">
        <title>Complete nucleotide sequence and genome analysis of bacteriophage BFK20--a lytic phage of the industrial producer Brevibacterium flavum.</title>
        <authorList>
            <person name="Bukovska G."/>
            <person name="Klucar L."/>
            <person name="Vlcek C."/>
            <person name="Adamovic J."/>
            <person name="Turna J."/>
            <person name="Timko J."/>
        </authorList>
    </citation>
    <scope>NUCLEOTIDE SEQUENCE [LARGE SCALE GENOMIC DNA]</scope>
</reference>
<feature type="region of interest" description="Disordered" evidence="1">
    <location>
        <begin position="1"/>
        <end position="170"/>
    </location>
</feature>
<dbReference type="EMBL" id="AJ278322">
    <property type="protein sequence ID" value="CAJ29722.1"/>
    <property type="molecule type" value="Genomic_DNA"/>
</dbReference>
<dbReference type="GeneID" id="5580357"/>
<accession>Q3V5F6</accession>
<organism evidence="2 3">
    <name type="scientific">Corynebacterium phage BFK20</name>
    <dbReference type="NCBI Taxonomy" id="28358"/>
    <lineage>
        <taxon>Viruses</taxon>
        <taxon>Duplodnaviria</taxon>
        <taxon>Heunggongvirae</taxon>
        <taxon>Uroviricota</taxon>
        <taxon>Caudoviricetes</taxon>
        <taxon>Sasvirus</taxon>
        <taxon>Sasvirus BFK20</taxon>
    </lineage>
</organism>
<name>Q3V5F6_9CAUD</name>
<keyword evidence="3" id="KW-1185">Reference proteome</keyword>
<dbReference type="Proteomes" id="UP000001531">
    <property type="component" value="Segment"/>
</dbReference>
<gene>
    <name evidence="2" type="primary">ORF39</name>
</gene>
<reference evidence="2 3" key="2">
    <citation type="journal article" date="1994" name="Acta Virol.">
        <title>Characterization and sequence analysis of the F2 promoter from corynephage BFK20.</title>
        <authorList>
            <person name="Koptides M."/>
            <person name="Ugorcakova J."/>
            <person name="Baloghova E."/>
            <person name="Bukovska G."/>
            <person name="Timko J."/>
        </authorList>
    </citation>
    <scope>NUCLEOTIDE SEQUENCE [LARGE SCALE GENOMIC DNA]</scope>
</reference>
<reference evidence="2 3" key="4">
    <citation type="journal article" date="2007" name="Virology">
        <title>Transcriptional profiling of bacteriophage BFK20: coexpression interrogated by "guilt-by-association" algorithm.</title>
        <authorList>
            <person name="Majtan T."/>
            <person name="Halgasova N."/>
            <person name="Bukovska G."/>
            <person name="Timko J."/>
        </authorList>
    </citation>
    <scope>NUCLEOTIDE SEQUENCE [LARGE SCALE GENOMIC DNA]</scope>
</reference>
<evidence type="ECO:0000313" key="3">
    <source>
        <dbReference type="Proteomes" id="UP000001531"/>
    </source>
</evidence>
<feature type="compositionally biased region" description="Low complexity" evidence="1">
    <location>
        <begin position="1"/>
        <end position="154"/>
    </location>
</feature>
<dbReference type="KEGG" id="vg:5580357"/>
<dbReference type="RefSeq" id="YP_001456769.1">
    <property type="nucleotide sequence ID" value="NC_009799.3"/>
</dbReference>
<evidence type="ECO:0000313" key="2">
    <source>
        <dbReference type="EMBL" id="CAJ29722.1"/>
    </source>
</evidence>